<dbReference type="Proteomes" id="UP000507470">
    <property type="component" value="Unassembled WGS sequence"/>
</dbReference>
<protein>
    <recommendedName>
        <fullName evidence="11">Beta-1,4-galactosyltransferase</fullName>
        <ecNumber evidence="11">2.4.1.-</ecNumber>
    </recommendedName>
</protein>
<reference evidence="14 15" key="1">
    <citation type="submission" date="2020-06" db="EMBL/GenBank/DDBJ databases">
        <authorList>
            <person name="Li R."/>
            <person name="Bekaert M."/>
        </authorList>
    </citation>
    <scope>NUCLEOTIDE SEQUENCE [LARGE SCALE GENOMIC DNA]</scope>
    <source>
        <strain evidence="15">wild</strain>
    </source>
</reference>
<evidence type="ECO:0000256" key="7">
    <source>
        <dbReference type="ARBA" id="ARBA00022968"/>
    </source>
</evidence>
<keyword evidence="10 11" id="KW-0325">Glycoprotein</keyword>
<evidence type="ECO:0000313" key="14">
    <source>
        <dbReference type="EMBL" id="CAC5423920.1"/>
    </source>
</evidence>
<evidence type="ECO:0000256" key="6">
    <source>
        <dbReference type="ARBA" id="ARBA00022692"/>
    </source>
</evidence>
<keyword evidence="6 11" id="KW-0812">Transmembrane</keyword>
<dbReference type="Pfam" id="PF13733">
    <property type="entry name" value="Glyco_transf_7N"/>
    <property type="match status" value="1"/>
</dbReference>
<dbReference type="AlphaFoldDB" id="A0A6J8ETX5"/>
<keyword evidence="8 11" id="KW-1133">Transmembrane helix</keyword>
<dbReference type="Gene3D" id="3.90.550.10">
    <property type="entry name" value="Spore Coat Polysaccharide Biosynthesis Protein SpsA, Chain A"/>
    <property type="match status" value="1"/>
</dbReference>
<name>A0A6J8ETX5_MYTCO</name>
<dbReference type="OrthoDB" id="10016069at2759"/>
<feature type="domain" description="Galactosyltransferase N-terminal" evidence="13">
    <location>
        <begin position="139"/>
        <end position="271"/>
    </location>
</feature>
<comment type="similarity">
    <text evidence="3 11">Belongs to the glycosyltransferase 7 family.</text>
</comment>
<keyword evidence="9 11" id="KW-0472">Membrane</keyword>
<dbReference type="InterPro" id="IPR027995">
    <property type="entry name" value="Galactosyl_T_N"/>
</dbReference>
<evidence type="ECO:0000256" key="3">
    <source>
        <dbReference type="ARBA" id="ARBA00005735"/>
    </source>
</evidence>
<evidence type="ECO:0000259" key="12">
    <source>
        <dbReference type="Pfam" id="PF02709"/>
    </source>
</evidence>
<dbReference type="GO" id="GO:0006688">
    <property type="term" value="P:glycosphingolipid biosynthetic process"/>
    <property type="evidence" value="ECO:0007669"/>
    <property type="project" value="TreeGrafter"/>
</dbReference>
<dbReference type="InterPro" id="IPR027791">
    <property type="entry name" value="Galactosyl_T_C"/>
</dbReference>
<sequence>MTENLEKNLQKSNIINESNLNGMGDANERYCAKGSVFKSLFLVLLFLITIQIAFNLSIQQAAFTFMSKWVQVSEQLYSSSSRLAQLQSSTLGIPKGTPSAVSFQIEQSTQSVIKSDNNVTYVCSKNVMNVTSEDCLPLCPVTSDKLVGALATYSDSPTYSDLDRLYPWVQDGGRGKPSYCYPRHRVAIIIPYRNRDSQLRTFLYNMHPILHRQELDYGIYVVEQNGSSKFNRAMLMNIGYAEAMKIYDYQCFVFHDVDLIPENDKNIYNCPKQPRHMSVAIDKFKYRLPYNAIFGGVSSLTKEQFQKVNGFPNRYFGWGGEDDDMWNRIHNAGYKVTRYAMEIARYKMIKHGTETGNKANPGRFKMLKESKKYFKTDGINSLKYKVLKIDFNHLYTRVVVDIDEKEVMAGLKRS</sequence>
<dbReference type="InterPro" id="IPR029044">
    <property type="entry name" value="Nucleotide-diphossugar_trans"/>
</dbReference>
<dbReference type="CDD" id="cd00899">
    <property type="entry name" value="b4GalT"/>
    <property type="match status" value="1"/>
</dbReference>
<dbReference type="GO" id="GO:0005975">
    <property type="term" value="P:carbohydrate metabolic process"/>
    <property type="evidence" value="ECO:0007669"/>
    <property type="project" value="InterPro"/>
</dbReference>
<proteinExistence type="inferred from homology"/>
<gene>
    <name evidence="14" type="ORF">MCOR_55880</name>
</gene>
<evidence type="ECO:0000256" key="9">
    <source>
        <dbReference type="ARBA" id="ARBA00023136"/>
    </source>
</evidence>
<keyword evidence="15" id="KW-1185">Reference proteome</keyword>
<evidence type="ECO:0000256" key="4">
    <source>
        <dbReference type="ARBA" id="ARBA00022676"/>
    </source>
</evidence>
<dbReference type="GO" id="GO:0008378">
    <property type="term" value="F:galactosyltransferase activity"/>
    <property type="evidence" value="ECO:0007669"/>
    <property type="project" value="TreeGrafter"/>
</dbReference>
<feature type="transmembrane region" description="Helical" evidence="11">
    <location>
        <begin position="39"/>
        <end position="58"/>
    </location>
</feature>
<comment type="subcellular location">
    <subcellularLocation>
        <location evidence="1">Membrane</location>
        <topology evidence="1">Single-pass type II membrane protein</topology>
    </subcellularLocation>
</comment>
<dbReference type="Pfam" id="PF02709">
    <property type="entry name" value="Glyco_transf_7C"/>
    <property type="match status" value="1"/>
</dbReference>
<keyword evidence="4 11" id="KW-0328">Glycosyltransferase</keyword>
<keyword evidence="5 11" id="KW-0808">Transferase</keyword>
<dbReference type="GO" id="GO:0005794">
    <property type="term" value="C:Golgi apparatus"/>
    <property type="evidence" value="ECO:0007669"/>
    <property type="project" value="TreeGrafter"/>
</dbReference>
<dbReference type="GO" id="GO:0016020">
    <property type="term" value="C:membrane"/>
    <property type="evidence" value="ECO:0007669"/>
    <property type="project" value="UniProtKB-SubCell"/>
</dbReference>
<dbReference type="InterPro" id="IPR003859">
    <property type="entry name" value="Galactosyl_T"/>
</dbReference>
<comment type="function">
    <text evidence="11">Catalyses the transfer of galactose onto proteins or lipids.</text>
</comment>
<comment type="pathway">
    <text evidence="2 11">Protein modification; protein glycosylation.</text>
</comment>
<evidence type="ECO:0000313" key="15">
    <source>
        <dbReference type="Proteomes" id="UP000507470"/>
    </source>
</evidence>
<evidence type="ECO:0000256" key="1">
    <source>
        <dbReference type="ARBA" id="ARBA00004606"/>
    </source>
</evidence>
<dbReference type="SUPFAM" id="SSF53448">
    <property type="entry name" value="Nucleotide-diphospho-sugar transferases"/>
    <property type="match status" value="1"/>
</dbReference>
<accession>A0A6J8ETX5</accession>
<evidence type="ECO:0000256" key="8">
    <source>
        <dbReference type="ARBA" id="ARBA00022989"/>
    </source>
</evidence>
<dbReference type="EC" id="2.4.1.-" evidence="11"/>
<organism evidence="14 15">
    <name type="scientific">Mytilus coruscus</name>
    <name type="common">Sea mussel</name>
    <dbReference type="NCBI Taxonomy" id="42192"/>
    <lineage>
        <taxon>Eukaryota</taxon>
        <taxon>Metazoa</taxon>
        <taxon>Spiralia</taxon>
        <taxon>Lophotrochozoa</taxon>
        <taxon>Mollusca</taxon>
        <taxon>Bivalvia</taxon>
        <taxon>Autobranchia</taxon>
        <taxon>Pteriomorphia</taxon>
        <taxon>Mytilida</taxon>
        <taxon>Mytiloidea</taxon>
        <taxon>Mytilidae</taxon>
        <taxon>Mytilinae</taxon>
        <taxon>Mytilus</taxon>
    </lineage>
</organism>
<dbReference type="EMBL" id="CACVKT020009908">
    <property type="protein sequence ID" value="CAC5423920.1"/>
    <property type="molecule type" value="Genomic_DNA"/>
</dbReference>
<evidence type="ECO:0000256" key="5">
    <source>
        <dbReference type="ARBA" id="ARBA00022679"/>
    </source>
</evidence>
<evidence type="ECO:0000256" key="11">
    <source>
        <dbReference type="RuleBase" id="RU368121"/>
    </source>
</evidence>
<dbReference type="PANTHER" id="PTHR19300:SF57">
    <property type="entry name" value="BETA-1,4-N-ACETYLGALACTOSAMINYLTRANSFERASE"/>
    <property type="match status" value="1"/>
</dbReference>
<dbReference type="PRINTS" id="PR02050">
    <property type="entry name" value="B14GALTRFASE"/>
</dbReference>
<keyword evidence="7 11" id="KW-0735">Signal-anchor</keyword>
<dbReference type="GO" id="GO:0033842">
    <property type="term" value="F:N-acetyl-beta-glucosaminyl-derivative 4-beta-N-acetylgalactosaminyltransferase activity"/>
    <property type="evidence" value="ECO:0007669"/>
    <property type="project" value="TreeGrafter"/>
</dbReference>
<evidence type="ECO:0000256" key="2">
    <source>
        <dbReference type="ARBA" id="ARBA00004922"/>
    </source>
</evidence>
<dbReference type="UniPathway" id="UPA00378"/>
<evidence type="ECO:0000259" key="13">
    <source>
        <dbReference type="Pfam" id="PF13733"/>
    </source>
</evidence>
<feature type="domain" description="Galactosyltransferase C-terminal" evidence="12">
    <location>
        <begin position="275"/>
        <end position="351"/>
    </location>
</feature>
<evidence type="ECO:0000256" key="10">
    <source>
        <dbReference type="ARBA" id="ARBA00023180"/>
    </source>
</evidence>
<dbReference type="PANTHER" id="PTHR19300">
    <property type="entry name" value="BETA-1,4-GALACTOSYLTRANSFERASE"/>
    <property type="match status" value="1"/>
</dbReference>